<reference evidence="10" key="1">
    <citation type="submission" date="2022-07" db="EMBL/GenBank/DDBJ databases">
        <title>Chromosome-level genome of Muraenolepis orangiensis.</title>
        <authorList>
            <person name="Kim J."/>
        </authorList>
    </citation>
    <scope>NUCLEOTIDE SEQUENCE</scope>
    <source>
        <strain evidence="10">KU_S4_2022</strain>
        <tissue evidence="10">Muscle</tissue>
    </source>
</reference>
<feature type="compositionally biased region" description="Basic and acidic residues" evidence="7">
    <location>
        <begin position="518"/>
        <end position="531"/>
    </location>
</feature>
<evidence type="ECO:0000313" key="10">
    <source>
        <dbReference type="EMBL" id="KAJ3591485.1"/>
    </source>
</evidence>
<accession>A0A9Q0DQR7</accession>
<dbReference type="Gene3D" id="6.10.250.3000">
    <property type="match status" value="1"/>
</dbReference>
<feature type="compositionally biased region" description="Low complexity" evidence="7">
    <location>
        <begin position="536"/>
        <end position="548"/>
    </location>
</feature>
<evidence type="ECO:0000256" key="1">
    <source>
        <dbReference type="ARBA" id="ARBA00004236"/>
    </source>
</evidence>
<dbReference type="AlphaFoldDB" id="A0A9Q0DQR7"/>
<feature type="compositionally biased region" description="Basic and acidic residues" evidence="7">
    <location>
        <begin position="486"/>
        <end position="511"/>
    </location>
</feature>
<keyword evidence="5" id="KW-0472">Membrane</keyword>
<feature type="compositionally biased region" description="Basic and acidic residues" evidence="7">
    <location>
        <begin position="270"/>
        <end position="285"/>
    </location>
</feature>
<evidence type="ECO:0000256" key="5">
    <source>
        <dbReference type="ARBA" id="ARBA00023136"/>
    </source>
</evidence>
<dbReference type="Gene3D" id="2.60.40.150">
    <property type="entry name" value="C2 domain"/>
    <property type="match status" value="2"/>
</dbReference>
<dbReference type="InterPro" id="IPR043567">
    <property type="entry name" value="SYTL1-5_C2B"/>
</dbReference>
<dbReference type="CDD" id="cd04020">
    <property type="entry name" value="C2B_SLP_1-2-3-4"/>
    <property type="match status" value="1"/>
</dbReference>
<dbReference type="GO" id="GO:0070382">
    <property type="term" value="C:exocytic vesicle"/>
    <property type="evidence" value="ECO:0007669"/>
    <property type="project" value="TreeGrafter"/>
</dbReference>
<comment type="subcellular location">
    <subcellularLocation>
        <location evidence="1">Cell membrane</location>
    </subcellularLocation>
</comment>
<sequence length="1042" mass="116347">MIDLSHLTDEEQERIMAVLNRDSVLKRHEEERVSNLQKSLDQGKNLDTKVLKYLTGEWFYEAKSRRHNDRIHGSEIILASMKQMETGNIGLTPSMSEASVNSSSISSPRASPSIVPPPKPARLRPDSPLVQEKSVLNAEADQPKSALRSPGRPRHNPFNRGSLIVVEPNEKTEEPITTGDQGHQRSSDTEAMAPLKNPITDPPTSGGSVTSEGSSSGPRPVPKKRTFASRRRSTSAQSVPGCNLSEDGKIIVPAPRLSPQQRSQSVAAKQSRERSVESKALKETETLVSQHSPRAARPPKHPTQKDEPAGDVVNVPSVTPEISIASTKLDGPTDNRRVSDLKRNQHEDSLTTNPSTSKMKAPESGKPSSAPFRDEELSVTQSIVGKPVRYDLIEKPLQPAAPSSCPKPILTHQISTASEGEEGSIAKVLDWFSRSTDSNEWLDTEDSQQAVMNMDRKEDMEVKESEQSSETDFHHKHPPAQSGQYKDSRRISKEKTSTREEKTSTREEKTSTKLHSNAGKENRSAKSRKDSFGNISSRTSAMRRATSMFSLNVDEEQDHGIKSQEGVRRPSANYRHYLGMTEDTGVNALAPVVREQSGYDCDWSGPGRASPTLGTEERYGRRGRKASQPPLWVNHSSSDTGRESSLSSPSESRSNSRTSSNWENDSEDTNPVKRALRRAEVKPKTMTKSLEDITASVSPRQERRPDPIDLRRSSNATSISTASTASFSDPDHMKEMRKSVPAFLQKEKLREFHIFVVQCQGLAAVDPKRGRSDPYVKSYLVPDKEGLGKRKTAVKKKTLHPEFNEILKYRVRMEYLRTQTLILSMWHHDTFGKNSFLGEVDVDLSTWDFDHTRMNYLALRARVPFAMAPWDNRGEIRLAIRFLPQVTPSEVVSKDVPAMGEVHIWVKDCKSLPLIRPSIDPYVKCFVLPDTSRKSRQKTRVLRGTTNPIFNHTMVYDGIKQMDLVEACVELTVWDQDRLASNLLGGLRLGLGTGRSYGTAVNWMDSSLDEIALWERMMTSPSEWVEALLPLRMLTSAKTASK</sequence>
<feature type="domain" description="RabBD" evidence="9">
    <location>
        <begin position="1"/>
        <end position="62"/>
    </location>
</feature>
<dbReference type="InterPro" id="IPR010911">
    <property type="entry name" value="Rab_BD"/>
</dbReference>
<evidence type="ECO:0000256" key="4">
    <source>
        <dbReference type="ARBA" id="ARBA00022737"/>
    </source>
</evidence>
<feature type="domain" description="C2" evidence="8">
    <location>
        <begin position="732"/>
        <end position="857"/>
    </location>
</feature>
<evidence type="ECO:0000256" key="2">
    <source>
        <dbReference type="ARBA" id="ARBA00022475"/>
    </source>
</evidence>
<dbReference type="Proteomes" id="UP001148018">
    <property type="component" value="Unassembled WGS sequence"/>
</dbReference>
<dbReference type="GO" id="GO:0005886">
    <property type="term" value="C:plasma membrane"/>
    <property type="evidence" value="ECO:0007669"/>
    <property type="project" value="UniProtKB-SubCell"/>
</dbReference>
<evidence type="ECO:0000259" key="9">
    <source>
        <dbReference type="PROSITE" id="PS50916"/>
    </source>
</evidence>
<dbReference type="SUPFAM" id="SSF49562">
    <property type="entry name" value="C2 domain (Calcium/lipid-binding domain, CaLB)"/>
    <property type="match status" value="2"/>
</dbReference>
<keyword evidence="11" id="KW-1185">Reference proteome</keyword>
<dbReference type="InterPro" id="IPR035892">
    <property type="entry name" value="C2_domain_sf"/>
</dbReference>
<feature type="compositionally biased region" description="Low complexity" evidence="7">
    <location>
        <begin position="713"/>
        <end position="728"/>
    </location>
</feature>
<proteinExistence type="predicted"/>
<keyword evidence="4" id="KW-0677">Repeat</keyword>
<dbReference type="InterPro" id="IPR000008">
    <property type="entry name" value="C2_dom"/>
</dbReference>
<gene>
    <name evidence="10" type="ORF">NHX12_009429</name>
</gene>
<feature type="region of interest" description="Disordered" evidence="7">
    <location>
        <begin position="88"/>
        <end position="380"/>
    </location>
</feature>
<evidence type="ECO:0000256" key="7">
    <source>
        <dbReference type="SAM" id="MobiDB-lite"/>
    </source>
</evidence>
<evidence type="ECO:0000256" key="6">
    <source>
        <dbReference type="ARBA" id="ARBA00072164"/>
    </source>
</evidence>
<comment type="caution">
    <text evidence="10">The sequence shown here is derived from an EMBL/GenBank/DDBJ whole genome shotgun (WGS) entry which is preliminary data.</text>
</comment>
<feature type="compositionally biased region" description="Basic and acidic residues" evidence="7">
    <location>
        <begin position="331"/>
        <end position="349"/>
    </location>
</feature>
<feature type="compositionally biased region" description="Low complexity" evidence="7">
    <location>
        <begin position="205"/>
        <end position="217"/>
    </location>
</feature>
<evidence type="ECO:0000256" key="3">
    <source>
        <dbReference type="ARBA" id="ARBA00022483"/>
    </source>
</evidence>
<dbReference type="SMART" id="SM00239">
    <property type="entry name" value="C2"/>
    <property type="match status" value="2"/>
</dbReference>
<dbReference type="EMBL" id="JANIIK010000114">
    <property type="protein sequence ID" value="KAJ3591485.1"/>
    <property type="molecule type" value="Genomic_DNA"/>
</dbReference>
<dbReference type="Pfam" id="PF00168">
    <property type="entry name" value="C2"/>
    <property type="match status" value="2"/>
</dbReference>
<feature type="compositionally biased region" description="Low complexity" evidence="7">
    <location>
        <begin position="93"/>
        <end position="113"/>
    </location>
</feature>
<feature type="compositionally biased region" description="Polar residues" evidence="7">
    <location>
        <begin position="258"/>
        <end position="268"/>
    </location>
</feature>
<dbReference type="FunFam" id="2.60.40.150:FF:000040">
    <property type="entry name" value="synaptotagmin-like protein 2 isoform X2"/>
    <property type="match status" value="1"/>
</dbReference>
<dbReference type="FunFam" id="2.60.40.150:FF:000006">
    <property type="entry name" value="Synaptotagmin-like 5, isoform CRA_a"/>
    <property type="match status" value="1"/>
</dbReference>
<dbReference type="PANTHER" id="PTHR45716">
    <property type="entry name" value="BITESIZE, ISOFORM I"/>
    <property type="match status" value="1"/>
</dbReference>
<evidence type="ECO:0000259" key="8">
    <source>
        <dbReference type="PROSITE" id="PS50004"/>
    </source>
</evidence>
<feature type="compositionally biased region" description="Basic residues" evidence="7">
    <location>
        <begin position="221"/>
        <end position="233"/>
    </location>
</feature>
<feature type="compositionally biased region" description="Basic and acidic residues" evidence="7">
    <location>
        <begin position="700"/>
        <end position="712"/>
    </location>
</feature>
<dbReference type="GO" id="GO:0042043">
    <property type="term" value="F:neurexin family protein binding"/>
    <property type="evidence" value="ECO:0007669"/>
    <property type="project" value="TreeGrafter"/>
</dbReference>
<feature type="compositionally biased region" description="Basic and acidic residues" evidence="7">
    <location>
        <begin position="454"/>
        <end position="466"/>
    </location>
</feature>
<feature type="domain" description="C2" evidence="8">
    <location>
        <begin position="882"/>
        <end position="1004"/>
    </location>
</feature>
<dbReference type="PROSITE" id="PS50004">
    <property type="entry name" value="C2"/>
    <property type="match status" value="2"/>
</dbReference>
<evidence type="ECO:0000313" key="11">
    <source>
        <dbReference type="Proteomes" id="UP001148018"/>
    </source>
</evidence>
<feature type="region of interest" description="Disordered" evidence="7">
    <location>
        <begin position="437"/>
        <end position="732"/>
    </location>
</feature>
<organism evidence="10 11">
    <name type="scientific">Muraenolepis orangiensis</name>
    <name type="common">Patagonian moray cod</name>
    <dbReference type="NCBI Taxonomy" id="630683"/>
    <lineage>
        <taxon>Eukaryota</taxon>
        <taxon>Metazoa</taxon>
        <taxon>Chordata</taxon>
        <taxon>Craniata</taxon>
        <taxon>Vertebrata</taxon>
        <taxon>Euteleostomi</taxon>
        <taxon>Actinopterygii</taxon>
        <taxon>Neopterygii</taxon>
        <taxon>Teleostei</taxon>
        <taxon>Neoteleostei</taxon>
        <taxon>Acanthomorphata</taxon>
        <taxon>Zeiogadaria</taxon>
        <taxon>Gadariae</taxon>
        <taxon>Gadiformes</taxon>
        <taxon>Muraenolepidoidei</taxon>
        <taxon>Muraenolepididae</taxon>
        <taxon>Muraenolepis</taxon>
    </lineage>
</organism>
<keyword evidence="3" id="KW-0268">Exocytosis</keyword>
<feature type="compositionally biased region" description="Basic and acidic residues" evidence="7">
    <location>
        <begin position="558"/>
        <end position="568"/>
    </location>
</feature>
<protein>
    <recommendedName>
        <fullName evidence="6">Synaptotagmin-like protein 2</fullName>
    </recommendedName>
</protein>
<dbReference type="GO" id="GO:0006886">
    <property type="term" value="P:intracellular protein transport"/>
    <property type="evidence" value="ECO:0007669"/>
    <property type="project" value="InterPro"/>
</dbReference>
<keyword evidence="2" id="KW-1003">Cell membrane</keyword>
<dbReference type="PROSITE" id="PS50916">
    <property type="entry name" value="RABBD"/>
    <property type="match status" value="1"/>
</dbReference>
<feature type="compositionally biased region" description="Low complexity" evidence="7">
    <location>
        <begin position="643"/>
        <end position="663"/>
    </location>
</feature>
<name>A0A9Q0DQR7_9TELE</name>
<dbReference type="PANTHER" id="PTHR45716:SF5">
    <property type="entry name" value="SYNAPTOTAGMIN-LIKE PROTEIN 2"/>
    <property type="match status" value="1"/>
</dbReference>
<dbReference type="GO" id="GO:0006887">
    <property type="term" value="P:exocytosis"/>
    <property type="evidence" value="ECO:0007669"/>
    <property type="project" value="UniProtKB-KW"/>
</dbReference>
<dbReference type="OrthoDB" id="195679at2759"/>
<dbReference type="GO" id="GO:0031267">
    <property type="term" value="F:small GTPase binding"/>
    <property type="evidence" value="ECO:0007669"/>
    <property type="project" value="InterPro"/>
</dbReference>